<dbReference type="GO" id="GO:0005743">
    <property type="term" value="C:mitochondrial inner membrane"/>
    <property type="evidence" value="ECO:0007669"/>
    <property type="project" value="UniProtKB-SubCell"/>
</dbReference>
<evidence type="ECO:0000313" key="11">
    <source>
        <dbReference type="EMBL" id="KAK7791231.1"/>
    </source>
</evidence>
<dbReference type="PANTHER" id="PTHR10707">
    <property type="entry name" value="CYTOCHROME C OXIDASE SUBUNIT IV"/>
    <property type="match status" value="1"/>
</dbReference>
<evidence type="ECO:0000256" key="5">
    <source>
        <dbReference type="ARBA" id="ARBA00022946"/>
    </source>
</evidence>
<dbReference type="PANTHER" id="PTHR10707:SF10">
    <property type="entry name" value="CYTOCHROME C OXIDASE SUBUNIT 4"/>
    <property type="match status" value="1"/>
</dbReference>
<evidence type="ECO:0000256" key="6">
    <source>
        <dbReference type="ARBA" id="ARBA00022989"/>
    </source>
</evidence>
<dbReference type="Pfam" id="PF02936">
    <property type="entry name" value="COX4"/>
    <property type="match status" value="1"/>
</dbReference>
<evidence type="ECO:0000256" key="2">
    <source>
        <dbReference type="ARBA" id="ARBA00008135"/>
    </source>
</evidence>
<comment type="subunit">
    <text evidence="10">Component of the cytochrome c oxidase (complex IV, CIV), a multisubunit enzyme composed of 14 subunits.</text>
</comment>
<dbReference type="GO" id="GO:0045277">
    <property type="term" value="C:respiratory chain complex IV"/>
    <property type="evidence" value="ECO:0007669"/>
    <property type="project" value="InterPro"/>
</dbReference>
<keyword evidence="8 10" id="KW-0496">Mitochondrion</keyword>
<evidence type="ECO:0000313" key="13">
    <source>
        <dbReference type="Proteomes" id="UP001378592"/>
    </source>
</evidence>
<comment type="caution">
    <text evidence="12">The sequence shown here is derived from an EMBL/GenBank/DDBJ whole genome shotgun (WGS) entry which is preliminary data.</text>
</comment>
<comment type="pathway">
    <text evidence="10">Energy metabolism; oxidative phosphorylation.</text>
</comment>
<evidence type="ECO:0000313" key="12">
    <source>
        <dbReference type="EMBL" id="KAK7866159.1"/>
    </source>
</evidence>
<evidence type="ECO:0000256" key="10">
    <source>
        <dbReference type="RuleBase" id="RU367145"/>
    </source>
</evidence>
<evidence type="ECO:0000256" key="9">
    <source>
        <dbReference type="ARBA" id="ARBA00023136"/>
    </source>
</evidence>
<dbReference type="SUPFAM" id="SSF81406">
    <property type="entry name" value="Mitochondrial cytochrome c oxidase subunit IV"/>
    <property type="match status" value="1"/>
</dbReference>
<keyword evidence="3 10" id="KW-0812">Transmembrane</keyword>
<comment type="similarity">
    <text evidence="2 10">Belongs to the cytochrome c oxidase IV family.</text>
</comment>
<keyword evidence="13" id="KW-1185">Reference proteome</keyword>
<evidence type="ECO:0000256" key="7">
    <source>
        <dbReference type="ARBA" id="ARBA00023002"/>
    </source>
</evidence>
<dbReference type="Gene3D" id="1.10.442.10">
    <property type="entry name" value="Cytochrome c oxidase subunit IV"/>
    <property type="match status" value="1"/>
</dbReference>
<dbReference type="PRINTS" id="PR01873">
    <property type="entry name" value="CYTCOXIDASE4"/>
</dbReference>
<keyword evidence="9 10" id="KW-0472">Membrane</keyword>
<evidence type="ECO:0000256" key="4">
    <source>
        <dbReference type="ARBA" id="ARBA00022792"/>
    </source>
</evidence>
<keyword evidence="4 10" id="KW-0999">Mitochondrion inner membrane</keyword>
<dbReference type="CDD" id="cd00922">
    <property type="entry name" value="Cyt_c_Oxidase_IV"/>
    <property type="match status" value="1"/>
</dbReference>
<name>A0AAN9Z814_9ORTH</name>
<dbReference type="InterPro" id="IPR013288">
    <property type="entry name" value="Cyt_c_oxidase_su4"/>
</dbReference>
<dbReference type="FunFam" id="1.10.442.10:FF:000001">
    <property type="entry name" value="Cytochrome c oxidase subunit 4 isoform 1"/>
    <property type="match status" value="1"/>
</dbReference>
<feature type="transmembrane region" description="Helical" evidence="10">
    <location>
        <begin position="113"/>
        <end position="131"/>
    </location>
</feature>
<keyword evidence="5" id="KW-0809">Transit peptide</keyword>
<comment type="subcellular location">
    <subcellularLocation>
        <location evidence="1 10">Mitochondrion inner membrane</location>
        <topology evidence="1 10">Single-pass membrane protein</topology>
    </subcellularLocation>
</comment>
<organism evidence="12 13">
    <name type="scientific">Gryllus longicercus</name>
    <dbReference type="NCBI Taxonomy" id="2509291"/>
    <lineage>
        <taxon>Eukaryota</taxon>
        <taxon>Metazoa</taxon>
        <taxon>Ecdysozoa</taxon>
        <taxon>Arthropoda</taxon>
        <taxon>Hexapoda</taxon>
        <taxon>Insecta</taxon>
        <taxon>Pterygota</taxon>
        <taxon>Neoptera</taxon>
        <taxon>Polyneoptera</taxon>
        <taxon>Orthoptera</taxon>
        <taxon>Ensifera</taxon>
        <taxon>Gryllidea</taxon>
        <taxon>Grylloidea</taxon>
        <taxon>Gryllidae</taxon>
        <taxon>Gryllinae</taxon>
        <taxon>Gryllus</taxon>
    </lineage>
</organism>
<proteinExistence type="inferred from homology"/>
<gene>
    <name evidence="12" type="ORF">R5R35_001386</name>
    <name evidence="11" type="ORF">R5R35_012462</name>
</gene>
<comment type="function">
    <text evidence="10">Component of the cytochrome c oxidase, the last enzyme in the mitochondrial electron transport chain which drives oxidative phosphorylation.</text>
</comment>
<keyword evidence="6 10" id="KW-1133">Transmembrane helix</keyword>
<evidence type="ECO:0000256" key="8">
    <source>
        <dbReference type="ARBA" id="ARBA00023128"/>
    </source>
</evidence>
<dbReference type="InterPro" id="IPR004203">
    <property type="entry name" value="Cyt_c_oxidase_su4_fam"/>
</dbReference>
<dbReference type="InterPro" id="IPR036639">
    <property type="entry name" value="Cyt_c_oxidase_su4_sf"/>
</dbReference>
<reference evidence="12 13" key="1">
    <citation type="submission" date="2024-03" db="EMBL/GenBank/DDBJ databases">
        <title>The genome assembly and annotation of the cricket Gryllus longicercus Weissman &amp; Gray.</title>
        <authorList>
            <person name="Szrajer S."/>
            <person name="Gray D."/>
            <person name="Ylla G."/>
        </authorList>
    </citation>
    <scope>NUCLEOTIDE SEQUENCE [LARGE SCALE GENOMIC DNA]</scope>
    <source>
        <strain evidence="12">DAG 2021-001</strain>
        <tissue evidence="12">Whole body minus gut</tissue>
    </source>
</reference>
<protein>
    <recommendedName>
        <fullName evidence="10">Cytochrome c oxidase subunit 4</fullName>
    </recommendedName>
</protein>
<keyword evidence="7" id="KW-0560">Oxidoreductase</keyword>
<dbReference type="EMBL" id="JAZDUA010000550">
    <property type="protein sequence ID" value="KAK7791231.1"/>
    <property type="molecule type" value="Genomic_DNA"/>
</dbReference>
<dbReference type="EMBL" id="JAZDUA010000153">
    <property type="protein sequence ID" value="KAK7866159.1"/>
    <property type="molecule type" value="Genomic_DNA"/>
</dbReference>
<dbReference type="AlphaFoldDB" id="A0AAN9Z814"/>
<evidence type="ECO:0000256" key="3">
    <source>
        <dbReference type="ARBA" id="ARBA00022692"/>
    </source>
</evidence>
<evidence type="ECO:0000256" key="1">
    <source>
        <dbReference type="ARBA" id="ARBA00004434"/>
    </source>
</evidence>
<dbReference type="Proteomes" id="UP001378592">
    <property type="component" value="Unassembled WGS sequence"/>
</dbReference>
<dbReference type="GO" id="GO:0016491">
    <property type="term" value="F:oxidoreductase activity"/>
    <property type="evidence" value="ECO:0007669"/>
    <property type="project" value="UniProtKB-KW"/>
</dbReference>
<dbReference type="GO" id="GO:0006123">
    <property type="term" value="P:mitochondrial electron transport, cytochrome c to oxygen"/>
    <property type="evidence" value="ECO:0007669"/>
    <property type="project" value="InterPro"/>
</dbReference>
<accession>A0AAN9Z814</accession>
<sequence length="178" mass="20434">MVVPNMASRLLMSSLRHLQKIPKAGMSSGHSKIGGREVVGYGFNGQPNYVDRIDFPLPAIRFKENTPDIQALREKEKGDWRKLSLEEKKALYRASFCQTFAEMKAPTGEWKSVVGLSLIFISLSVWVYMGMKLFVYRPLPDSFTDEAKEAQLRRMIDLRVNPIDGLTSKWDYEQGKWK</sequence>